<evidence type="ECO:0000313" key="2">
    <source>
        <dbReference type="Proteomes" id="UP000824002"/>
    </source>
</evidence>
<dbReference type="EMBL" id="DVJP01000050">
    <property type="protein sequence ID" value="HIS76644.1"/>
    <property type="molecule type" value="Genomic_DNA"/>
</dbReference>
<reference evidence="1" key="2">
    <citation type="journal article" date="2021" name="PeerJ">
        <title>Extensive microbial diversity within the chicken gut microbiome revealed by metagenomics and culture.</title>
        <authorList>
            <person name="Gilroy R."/>
            <person name="Ravi A."/>
            <person name="Getino M."/>
            <person name="Pursley I."/>
            <person name="Horton D.L."/>
            <person name="Alikhan N.F."/>
            <person name="Baker D."/>
            <person name="Gharbi K."/>
            <person name="Hall N."/>
            <person name="Watson M."/>
            <person name="Adriaenssens E.M."/>
            <person name="Foster-Nyarko E."/>
            <person name="Jarju S."/>
            <person name="Secka A."/>
            <person name="Antonio M."/>
            <person name="Oren A."/>
            <person name="Chaudhuri R.R."/>
            <person name="La Ragione R."/>
            <person name="Hildebrand F."/>
            <person name="Pallen M.J."/>
        </authorList>
    </citation>
    <scope>NUCLEOTIDE SEQUENCE</scope>
    <source>
        <strain evidence="1">CHK199-13235</strain>
    </source>
</reference>
<protein>
    <submittedName>
        <fullName evidence="1">Uncharacterized protein</fullName>
    </submittedName>
</protein>
<dbReference type="AlphaFoldDB" id="A0A9D1JZI4"/>
<comment type="caution">
    <text evidence="1">The sequence shown here is derived from an EMBL/GenBank/DDBJ whole genome shotgun (WGS) entry which is preliminary data.</text>
</comment>
<organism evidence="1 2">
    <name type="scientific">Candidatus Merdivicinus excrementipullorum</name>
    <dbReference type="NCBI Taxonomy" id="2840867"/>
    <lineage>
        <taxon>Bacteria</taxon>
        <taxon>Bacillati</taxon>
        <taxon>Bacillota</taxon>
        <taxon>Clostridia</taxon>
        <taxon>Eubacteriales</taxon>
        <taxon>Oscillospiraceae</taxon>
        <taxon>Oscillospiraceae incertae sedis</taxon>
        <taxon>Candidatus Merdivicinus</taxon>
    </lineage>
</organism>
<dbReference type="InterPro" id="IPR011322">
    <property type="entry name" value="N-reg_PII-like_a/b"/>
</dbReference>
<name>A0A9D1JZI4_9FIRM</name>
<dbReference type="SUPFAM" id="SSF54913">
    <property type="entry name" value="GlnB-like"/>
    <property type="match status" value="2"/>
</dbReference>
<dbReference type="InterPro" id="IPR015867">
    <property type="entry name" value="N-reg_PII/ATP_PRibTrfase_C"/>
</dbReference>
<evidence type="ECO:0000313" key="1">
    <source>
        <dbReference type="EMBL" id="HIS76644.1"/>
    </source>
</evidence>
<proteinExistence type="predicted"/>
<accession>A0A9D1JZI4</accession>
<reference evidence="1" key="1">
    <citation type="submission" date="2020-10" db="EMBL/GenBank/DDBJ databases">
        <authorList>
            <person name="Gilroy R."/>
        </authorList>
    </citation>
    <scope>NUCLEOTIDE SEQUENCE</scope>
    <source>
        <strain evidence="1">CHK199-13235</strain>
    </source>
</reference>
<sequence>MLKDDKIKLLVTIVDRGKGSAAVDIYRSNGLHFDYLCMGLGTANSQILDYFGLSETEKDVVFTLTPASRVRELMKLVDERFHLSSPGRGIIFSLTLSAVSGQIPQVLCKGAETKVEEEKTVEAVTKYDLILVVVNRDSLDIVMDAARAQGARGGTALHGRRVGLEDVENLVGFTLQPEKEIVAILTPREKKMQIMRAINKVAGLTTECRGLLFSLPVEDMMGLRETPEEE</sequence>
<gene>
    <name evidence="1" type="ORF">IAB51_07515</name>
</gene>
<dbReference type="Gene3D" id="3.30.70.120">
    <property type="match status" value="1"/>
</dbReference>
<dbReference type="Proteomes" id="UP000824002">
    <property type="component" value="Unassembled WGS sequence"/>
</dbReference>